<evidence type="ECO:0000313" key="3">
    <source>
        <dbReference type="Proteomes" id="UP000053724"/>
    </source>
</evidence>
<evidence type="ECO:0008006" key="4">
    <source>
        <dbReference type="Google" id="ProtNLM"/>
    </source>
</evidence>
<name>A0A0Q0T4W7_VIBMT</name>
<dbReference type="PATRIC" id="fig|1481663.8.peg.4534"/>
<evidence type="ECO:0000313" key="2">
    <source>
        <dbReference type="EMBL" id="KQA21599.1"/>
    </source>
</evidence>
<accession>A0A0Q0T4W7</accession>
<gene>
    <name evidence="2" type="ORF">AAY55_17585</name>
</gene>
<dbReference type="EMBL" id="LCUF01000063">
    <property type="protein sequence ID" value="KQA21599.1"/>
    <property type="molecule type" value="Genomic_DNA"/>
</dbReference>
<organism evidence="2 3">
    <name type="scientific">Vibrio metoecus</name>
    <dbReference type="NCBI Taxonomy" id="1481663"/>
    <lineage>
        <taxon>Bacteria</taxon>
        <taxon>Pseudomonadati</taxon>
        <taxon>Pseudomonadota</taxon>
        <taxon>Gammaproteobacteria</taxon>
        <taxon>Vibrionales</taxon>
        <taxon>Vibrionaceae</taxon>
        <taxon>Vibrio</taxon>
    </lineage>
</organism>
<sequence>MNQKLLIIVVSVILVLPMAAYTFQFGFGLWQSPSEWSDLGGYIGGVYTPILALLTLTVLCVQIYLQVLQHRQHLVSLQEKELSDYLTQLNYELDKKIEGEFTLRQFLLSLLNEKNVDDISQMDLSLIWGLNQSHHKLYSMWSGVRACLKDIENHSKIKNYESTHYVVQKNKIIAYMSPQVCSSLDKFNYAMLFSLQQINGTRIDEMAVQYEFWQDKSLA</sequence>
<reference evidence="2 3" key="1">
    <citation type="journal article" date="2015" name="Genome Biol. Evol.">
        <title>The Dynamics of Genetic Interactions between Vibrio metoecus and Vibrio cholerae, Two Close Relatives Co-Occurring in the Environment.</title>
        <authorList>
            <person name="Orata F.D."/>
            <person name="Kirchberger P.C."/>
            <person name="Meheust R."/>
            <person name="Barlow E.J."/>
            <person name="Tarr C.L."/>
            <person name="Boucher Y."/>
        </authorList>
    </citation>
    <scope>NUCLEOTIDE SEQUENCE [LARGE SCALE GENOMIC DNA]</scope>
    <source>
        <strain evidence="2 3">08-2459</strain>
    </source>
</reference>
<feature type="transmembrane region" description="Helical" evidence="1">
    <location>
        <begin position="46"/>
        <end position="65"/>
    </location>
</feature>
<comment type="caution">
    <text evidence="2">The sequence shown here is derived from an EMBL/GenBank/DDBJ whole genome shotgun (WGS) entry which is preliminary data.</text>
</comment>
<proteinExistence type="predicted"/>
<keyword evidence="1" id="KW-0472">Membrane</keyword>
<dbReference type="AlphaFoldDB" id="A0A0Q0T4W7"/>
<keyword evidence="1" id="KW-0812">Transmembrane</keyword>
<keyword evidence="1" id="KW-1133">Transmembrane helix</keyword>
<dbReference type="Proteomes" id="UP000053724">
    <property type="component" value="Unassembled WGS sequence"/>
</dbReference>
<evidence type="ECO:0000256" key="1">
    <source>
        <dbReference type="SAM" id="Phobius"/>
    </source>
</evidence>
<protein>
    <recommendedName>
        <fullName evidence="4">Phage abortive infection protein</fullName>
    </recommendedName>
</protein>